<evidence type="ECO:0000313" key="2">
    <source>
        <dbReference type="Proteomes" id="UP000823775"/>
    </source>
</evidence>
<sequence length="433" mass="50499">MEMEAWLEMIETITEFWDDSRMVFLVGDVELTPTLEEVLESFESLLMVHKRKTQSDDDILIPQKWSHEQNSGYEKFKEEFTSYQNWKDRRAYAFVECLLGTMAFHHNGKHGIHPHRGQLPNSLNVATFDGYRPNHTKKYWARLFGGLREGDVEWKIRELMPKNNIVHGRNIPFLPFARIRGVRPYAPIRVLRQFGIKQIVPQEDLQITLTPGPDTYDQVEDVESKAQEGRLAITMERGSATVSGETEKSLLEKINKVEEYIAMTRRRIEQVDQNKEALLVMTEEIDQQMDWVKRRIARIDLEIAASIRALHEVSKSFPTQWKNFEDMEQLLQEFAHIMRTPKVVTPTEEDKEVSLERNNTKEKFGVIPNDGSFWQVRFTQGNGHITFKAHFRNYLRDPEVISCSTIYQTLQSLGILHLIEGGGSRCDPRAEYK</sequence>
<comment type="caution">
    <text evidence="1">The sequence shown here is derived from an EMBL/GenBank/DDBJ whole genome shotgun (WGS) entry which is preliminary data.</text>
</comment>
<gene>
    <name evidence="1" type="ORF">HAX54_009062</name>
</gene>
<keyword evidence="2" id="KW-1185">Reference proteome</keyword>
<accession>A0ABS8TEF8</accession>
<reference evidence="1 2" key="1">
    <citation type="journal article" date="2021" name="BMC Genomics">
        <title>Datura genome reveals duplications of psychoactive alkaloid biosynthetic genes and high mutation rate following tissue culture.</title>
        <authorList>
            <person name="Rajewski A."/>
            <person name="Carter-House D."/>
            <person name="Stajich J."/>
            <person name="Litt A."/>
        </authorList>
    </citation>
    <scope>NUCLEOTIDE SEQUENCE [LARGE SCALE GENOMIC DNA]</scope>
    <source>
        <strain evidence="1">AR-01</strain>
    </source>
</reference>
<organism evidence="1 2">
    <name type="scientific">Datura stramonium</name>
    <name type="common">Jimsonweed</name>
    <name type="synonym">Common thornapple</name>
    <dbReference type="NCBI Taxonomy" id="4076"/>
    <lineage>
        <taxon>Eukaryota</taxon>
        <taxon>Viridiplantae</taxon>
        <taxon>Streptophyta</taxon>
        <taxon>Embryophyta</taxon>
        <taxon>Tracheophyta</taxon>
        <taxon>Spermatophyta</taxon>
        <taxon>Magnoliopsida</taxon>
        <taxon>eudicotyledons</taxon>
        <taxon>Gunneridae</taxon>
        <taxon>Pentapetalae</taxon>
        <taxon>asterids</taxon>
        <taxon>lamiids</taxon>
        <taxon>Solanales</taxon>
        <taxon>Solanaceae</taxon>
        <taxon>Solanoideae</taxon>
        <taxon>Datureae</taxon>
        <taxon>Datura</taxon>
    </lineage>
</organism>
<proteinExistence type="predicted"/>
<protein>
    <submittedName>
        <fullName evidence="1">Uncharacterized protein</fullName>
    </submittedName>
</protein>
<dbReference type="EMBL" id="JACEIK010001487">
    <property type="protein sequence ID" value="MCD7469812.1"/>
    <property type="molecule type" value="Genomic_DNA"/>
</dbReference>
<evidence type="ECO:0000313" key="1">
    <source>
        <dbReference type="EMBL" id="MCD7469812.1"/>
    </source>
</evidence>
<name>A0ABS8TEF8_DATST</name>
<dbReference type="Proteomes" id="UP000823775">
    <property type="component" value="Unassembled WGS sequence"/>
</dbReference>